<proteinExistence type="predicted"/>
<gene>
    <name evidence="1" type="ORF">2AX1_13</name>
</gene>
<protein>
    <recommendedName>
        <fullName evidence="2">Terminase small subunit</fullName>
    </recommendedName>
</protein>
<evidence type="ECO:0000313" key="1">
    <source>
        <dbReference type="EMBL" id="ASN72720.1"/>
    </source>
</evidence>
<accession>A0A2H4JBX8</accession>
<dbReference type="EMBL" id="MF417969">
    <property type="protein sequence ID" value="ASN72720.1"/>
    <property type="molecule type" value="Genomic_DNA"/>
</dbReference>
<organism evidence="1">
    <name type="scientific">uncultured Caudovirales phage</name>
    <dbReference type="NCBI Taxonomy" id="2100421"/>
    <lineage>
        <taxon>Viruses</taxon>
        <taxon>Duplodnaviria</taxon>
        <taxon>Heunggongvirae</taxon>
        <taxon>Uroviricota</taxon>
        <taxon>Caudoviricetes</taxon>
        <taxon>Peduoviridae</taxon>
        <taxon>Maltschvirus</taxon>
        <taxon>Maltschvirus maltsch</taxon>
    </lineage>
</organism>
<evidence type="ECO:0008006" key="2">
    <source>
        <dbReference type="Google" id="ProtNLM"/>
    </source>
</evidence>
<reference evidence="1" key="1">
    <citation type="submission" date="2017-06" db="EMBL/GenBank/DDBJ databases">
        <title>Novel phages from South African skin metaviromes.</title>
        <authorList>
            <person name="van Zyl L.J."/>
            <person name="Abrahams Y."/>
            <person name="Stander E.A."/>
            <person name="Kirby B.M."/>
            <person name="Clavaud C."/>
            <person name="Farcet C."/>
            <person name="Breton L."/>
            <person name="Trindade M.I."/>
        </authorList>
    </citation>
    <scope>NUCLEOTIDE SEQUENCE</scope>
</reference>
<sequence length="119" mass="13781">MKKDKYLKDKLTSNQIKRINASEDYLLQQIDADNDIEVEKVERYINLLKLFYALDIYIEQSGPITVVKNASQEYVKPNPAIAEKNKVNGSLLALEKSFHLERKAEERRKQEQAKGPDLT</sequence>
<name>A0A2H4JBX8_9CAUD</name>